<keyword evidence="7" id="KW-1185">Reference proteome</keyword>
<comment type="similarity">
    <text evidence="1 4">Belongs to the tektin family.</text>
</comment>
<evidence type="ECO:0000256" key="1">
    <source>
        <dbReference type="ARBA" id="ARBA00007209"/>
    </source>
</evidence>
<evidence type="ECO:0000256" key="5">
    <source>
        <dbReference type="SAM" id="Coils"/>
    </source>
</evidence>
<dbReference type="OrthoDB" id="5788000at2759"/>
<feature type="coiled-coil region" evidence="5">
    <location>
        <begin position="410"/>
        <end position="451"/>
    </location>
</feature>
<accession>E2B5X2</accession>
<dbReference type="PANTHER" id="PTHR19960:SF12">
    <property type="entry name" value="TEKTIN-4"/>
    <property type="match status" value="1"/>
</dbReference>
<name>E2B5X2_HARSA</name>
<dbReference type="PRINTS" id="PR00511">
    <property type="entry name" value="TEKTIN"/>
</dbReference>
<keyword evidence="4" id="KW-0966">Cell projection</keyword>
<keyword evidence="4" id="KW-0282">Flagellum</keyword>
<dbReference type="AlphaFoldDB" id="E2B5X2"/>
<organism evidence="7">
    <name type="scientific">Harpegnathos saltator</name>
    <name type="common">Jerdon's jumping ant</name>
    <dbReference type="NCBI Taxonomy" id="610380"/>
    <lineage>
        <taxon>Eukaryota</taxon>
        <taxon>Metazoa</taxon>
        <taxon>Ecdysozoa</taxon>
        <taxon>Arthropoda</taxon>
        <taxon>Hexapoda</taxon>
        <taxon>Insecta</taxon>
        <taxon>Pterygota</taxon>
        <taxon>Neoptera</taxon>
        <taxon>Endopterygota</taxon>
        <taxon>Hymenoptera</taxon>
        <taxon>Apocrita</taxon>
        <taxon>Aculeata</taxon>
        <taxon>Formicoidea</taxon>
        <taxon>Formicidae</taxon>
        <taxon>Ponerinae</taxon>
        <taxon>Ponerini</taxon>
        <taxon>Harpegnathos</taxon>
    </lineage>
</organism>
<dbReference type="InterPro" id="IPR000435">
    <property type="entry name" value="Tektins"/>
</dbReference>
<dbReference type="GO" id="GO:0045271">
    <property type="term" value="C:respiratory chain complex I"/>
    <property type="evidence" value="ECO:0007669"/>
    <property type="project" value="InterPro"/>
</dbReference>
<dbReference type="EMBL" id="GL445887">
    <property type="protein sequence ID" value="EFN88941.1"/>
    <property type="molecule type" value="Genomic_DNA"/>
</dbReference>
<dbReference type="GO" id="GO:0005743">
    <property type="term" value="C:mitochondrial inner membrane"/>
    <property type="evidence" value="ECO:0007669"/>
    <property type="project" value="InterPro"/>
</dbReference>
<protein>
    <recommendedName>
        <fullName evidence="4">Tektin</fullName>
    </recommendedName>
</protein>
<dbReference type="OMA" id="RNLEDTH"/>
<keyword evidence="2" id="KW-0963">Cytoplasm</keyword>
<dbReference type="PANTHER" id="PTHR19960">
    <property type="entry name" value="TEKTIN"/>
    <property type="match status" value="1"/>
</dbReference>
<evidence type="ECO:0000256" key="3">
    <source>
        <dbReference type="ARBA" id="ARBA00023054"/>
    </source>
</evidence>
<dbReference type="Proteomes" id="UP000008237">
    <property type="component" value="Unassembled WGS sequence"/>
</dbReference>
<dbReference type="GO" id="GO:0060271">
    <property type="term" value="P:cilium assembly"/>
    <property type="evidence" value="ECO:0007669"/>
    <property type="project" value="UniProtKB-UniRule"/>
</dbReference>
<gene>
    <name evidence="6" type="ORF">EAI_10887</name>
</gene>
<evidence type="ECO:0000313" key="7">
    <source>
        <dbReference type="Proteomes" id="UP000008237"/>
    </source>
</evidence>
<dbReference type="Pfam" id="PF03148">
    <property type="entry name" value="Tektin"/>
    <property type="match status" value="1"/>
</dbReference>
<keyword evidence="4" id="KW-0969">Cilium</keyword>
<reference evidence="6 7" key="1">
    <citation type="journal article" date="2010" name="Science">
        <title>Genomic comparison of the ants Camponotus floridanus and Harpegnathos saltator.</title>
        <authorList>
            <person name="Bonasio R."/>
            <person name="Zhang G."/>
            <person name="Ye C."/>
            <person name="Mutti N.S."/>
            <person name="Fang X."/>
            <person name="Qin N."/>
            <person name="Donahue G."/>
            <person name="Yang P."/>
            <person name="Li Q."/>
            <person name="Li C."/>
            <person name="Zhang P."/>
            <person name="Huang Z."/>
            <person name="Berger S.L."/>
            <person name="Reinberg D."/>
            <person name="Wang J."/>
            <person name="Liebig J."/>
        </authorList>
    </citation>
    <scope>NUCLEOTIDE SEQUENCE [LARGE SCALE GENOMIC DNA]</scope>
    <source>
        <strain evidence="6 7">R22 G/1</strain>
    </source>
</reference>
<sequence length="542" mass="61948">MLPSRGLNLLKVVYKTSQSKVAATNLQSTRLSHEHKWSYRVIPPVEKNWLHVAEAFGGLMWWWILWHLWHDYGHIIKTQPCLGLEQKDGDAKEPFCFSQAENECSSKSDHTIVSNDSLAPGKVTCSLKNGITGLRPVTNQYSIVLFGPSEWRTHNLNILQQSNEKISDAQITANCARQCVEQSYKAVDKAQLKATDHLKTRAKLVYRHKTELEHAISAITEEIRLVEAERRRVHQSLSVLTIPTSIAGEFLQLRCSRLESDLVRDDVEEQLVKEIALCAEIRDLLNGILEQIKLQMVELKTVKARLENDWSDKICAYDIESVSVNSSNDSSQIMWRAGSTRIPAIQSTPTSYEHFTQEVLNASETARQKSVNLRSTLNEMYIHSIKDLRDQATRVDIVLEEKVKLTQDVLRQLQIELLRCLQELTNTEKLIEELRDSTKGLNNAMKLAQTRLDNRLFRPNVENCRDMPQLTLIEEVKSLGERISAVLAELKCAEESQTELIKTRNILEHEIIVKQKTLYIDKEQGQLLRSRYPSATALSGYL</sequence>
<evidence type="ECO:0000313" key="6">
    <source>
        <dbReference type="EMBL" id="EFN88941.1"/>
    </source>
</evidence>
<dbReference type="GO" id="GO:0005634">
    <property type="term" value="C:nucleus"/>
    <property type="evidence" value="ECO:0007669"/>
    <property type="project" value="TreeGrafter"/>
</dbReference>
<dbReference type="GO" id="GO:0015630">
    <property type="term" value="C:microtubule cytoskeleton"/>
    <property type="evidence" value="ECO:0007669"/>
    <property type="project" value="UniProtKB-UniRule"/>
</dbReference>
<dbReference type="GO" id="GO:0005930">
    <property type="term" value="C:axoneme"/>
    <property type="evidence" value="ECO:0007669"/>
    <property type="project" value="UniProtKB-SubCell"/>
</dbReference>
<dbReference type="FunCoup" id="E2B5X2">
    <property type="interactions" value="1"/>
</dbReference>
<dbReference type="InParanoid" id="E2B5X2"/>
<evidence type="ECO:0000256" key="4">
    <source>
        <dbReference type="RuleBase" id="RU367040"/>
    </source>
</evidence>
<comment type="subcellular location">
    <subcellularLocation>
        <location evidence="4">Cytoplasm</location>
        <location evidence="4">Cytoskeleton</location>
        <location evidence="4">Cilium axoneme</location>
    </subcellularLocation>
</comment>
<proteinExistence type="inferred from homology"/>
<dbReference type="Pfam" id="PF14813">
    <property type="entry name" value="NADH_B2"/>
    <property type="match status" value="1"/>
</dbReference>
<dbReference type="InterPro" id="IPR026627">
    <property type="entry name" value="NDUFB2_animal"/>
</dbReference>
<dbReference type="STRING" id="610380.E2B5X2"/>
<dbReference type="InterPro" id="IPR048256">
    <property type="entry name" value="Tektin-like"/>
</dbReference>
<dbReference type="GO" id="GO:0060294">
    <property type="term" value="P:cilium movement involved in cell motility"/>
    <property type="evidence" value="ECO:0007669"/>
    <property type="project" value="UniProtKB-UniRule"/>
</dbReference>
<keyword evidence="3 5" id="KW-0175">Coiled coil</keyword>
<evidence type="ECO:0000256" key="2">
    <source>
        <dbReference type="ARBA" id="ARBA00022490"/>
    </source>
</evidence>